<name>A0A222VTH2_9PSEU</name>
<proteinExistence type="predicted"/>
<organism evidence="3 4">
    <name type="scientific">Prauserella marina</name>
    <dbReference type="NCBI Taxonomy" id="530584"/>
    <lineage>
        <taxon>Bacteria</taxon>
        <taxon>Bacillati</taxon>
        <taxon>Actinomycetota</taxon>
        <taxon>Actinomycetes</taxon>
        <taxon>Pseudonocardiales</taxon>
        <taxon>Pseudonocardiaceae</taxon>
        <taxon>Prauserella</taxon>
    </lineage>
</organism>
<evidence type="ECO:0000259" key="1">
    <source>
        <dbReference type="Pfam" id="PF23493"/>
    </source>
</evidence>
<dbReference type="Proteomes" id="UP000199494">
    <property type="component" value="Unassembled WGS sequence"/>
</dbReference>
<protein>
    <submittedName>
        <fullName evidence="3">Uncharacterized protein</fullName>
    </submittedName>
</protein>
<reference evidence="3 4" key="1">
    <citation type="submission" date="2016-10" db="EMBL/GenBank/DDBJ databases">
        <authorList>
            <person name="de Groot N.N."/>
        </authorList>
    </citation>
    <scope>NUCLEOTIDE SEQUENCE [LARGE SCALE GENOMIC DNA]</scope>
    <source>
        <strain evidence="3 4">CGMCC 4.5506</strain>
    </source>
</reference>
<dbReference type="KEGG" id="pmad:BAY61_21995"/>
<evidence type="ECO:0000313" key="3">
    <source>
        <dbReference type="EMBL" id="SDD77506.1"/>
    </source>
</evidence>
<sequence>MTEHGLTISVPASWLWLFRLAGGALGFGLAFVVGPVVDWLLSLAGGAPGPLRLAAELPPVWAIPVLTLAGLGLGFWFARQWRDEAGRIEVSAEGITVHRGGTSRHVDRATINAVFTDGKDLVLLDARSGELLRAPVDDVLVSGLRAACDQLGHPWKGTTDPREDAFVTWIDGSATLDTHAHELFRARQRALADKLPGAAEKARDELRDLGFAVRDRKNGQQYRIVTSTA</sequence>
<gene>
    <name evidence="3" type="ORF">SAMN05421630_11293</name>
</gene>
<dbReference type="Pfam" id="PF23493">
    <property type="entry name" value="CysS_C"/>
    <property type="match status" value="1"/>
</dbReference>
<dbReference type="EMBL" id="FMZE01000012">
    <property type="protein sequence ID" value="SDD77506.1"/>
    <property type="molecule type" value="Genomic_DNA"/>
</dbReference>
<feature type="domain" description="Cysteinyl-tRNA ligase anticodon binding" evidence="1">
    <location>
        <begin position="176"/>
        <end position="223"/>
    </location>
</feature>
<dbReference type="OrthoDB" id="5145029at2"/>
<keyword evidence="4" id="KW-1185">Reference proteome</keyword>
<dbReference type="AlphaFoldDB" id="A0A222VTH2"/>
<evidence type="ECO:0000313" key="4">
    <source>
        <dbReference type="Proteomes" id="UP000199494"/>
    </source>
</evidence>
<dbReference type="RefSeq" id="WP_091809637.1">
    <property type="nucleotide sequence ID" value="NZ_CP016353.1"/>
</dbReference>
<dbReference type="STRING" id="530584.SAMN05421630_11293"/>
<dbReference type="Pfam" id="PF23494">
    <property type="entry name" value="bPH_10"/>
    <property type="match status" value="1"/>
</dbReference>
<dbReference type="InterPro" id="IPR057798">
    <property type="entry name" value="PH_YqeB"/>
</dbReference>
<feature type="domain" description="YqeB PH" evidence="2">
    <location>
        <begin position="7"/>
        <end position="156"/>
    </location>
</feature>
<dbReference type="InterPro" id="IPR056411">
    <property type="entry name" value="CysS_C"/>
</dbReference>
<evidence type="ECO:0000259" key="2">
    <source>
        <dbReference type="Pfam" id="PF23494"/>
    </source>
</evidence>
<accession>A0A222VTH2</accession>